<organism evidence="2 3">
    <name type="scientific">Pseudopithomyces chartarum</name>
    <dbReference type="NCBI Taxonomy" id="1892770"/>
    <lineage>
        <taxon>Eukaryota</taxon>
        <taxon>Fungi</taxon>
        <taxon>Dikarya</taxon>
        <taxon>Ascomycota</taxon>
        <taxon>Pezizomycotina</taxon>
        <taxon>Dothideomycetes</taxon>
        <taxon>Pleosporomycetidae</taxon>
        <taxon>Pleosporales</taxon>
        <taxon>Massarineae</taxon>
        <taxon>Didymosphaeriaceae</taxon>
        <taxon>Pseudopithomyces</taxon>
    </lineage>
</organism>
<evidence type="ECO:0000313" key="2">
    <source>
        <dbReference type="EMBL" id="KAK3214294.1"/>
    </source>
</evidence>
<sequence>MPSTEANNSMPPKADEPSTKASVNLEDVQAREEKIKQDIEMYDREFEQWKRYEKDLKDVMAREDKNLLQEELRLNRAYREELAKEVKAKK</sequence>
<gene>
    <name evidence="2" type="ORF">GRF29_28g2602627</name>
</gene>
<name>A0AAN6M0Y5_9PLEO</name>
<feature type="compositionally biased region" description="Polar residues" evidence="1">
    <location>
        <begin position="1"/>
        <end position="10"/>
    </location>
</feature>
<comment type="caution">
    <text evidence="2">The sequence shown here is derived from an EMBL/GenBank/DDBJ whole genome shotgun (WGS) entry which is preliminary data.</text>
</comment>
<protein>
    <submittedName>
        <fullName evidence="2">Uncharacterized protein</fullName>
    </submittedName>
</protein>
<proteinExistence type="predicted"/>
<accession>A0AAN6M0Y5</accession>
<dbReference type="Proteomes" id="UP001280581">
    <property type="component" value="Unassembled WGS sequence"/>
</dbReference>
<dbReference type="AlphaFoldDB" id="A0AAN6M0Y5"/>
<evidence type="ECO:0000313" key="3">
    <source>
        <dbReference type="Proteomes" id="UP001280581"/>
    </source>
</evidence>
<dbReference type="EMBL" id="WVTA01000004">
    <property type="protein sequence ID" value="KAK3214294.1"/>
    <property type="molecule type" value="Genomic_DNA"/>
</dbReference>
<evidence type="ECO:0000256" key="1">
    <source>
        <dbReference type="SAM" id="MobiDB-lite"/>
    </source>
</evidence>
<feature type="region of interest" description="Disordered" evidence="1">
    <location>
        <begin position="1"/>
        <end position="28"/>
    </location>
</feature>
<keyword evidence="3" id="KW-1185">Reference proteome</keyword>
<reference evidence="2 3" key="1">
    <citation type="submission" date="2021-02" db="EMBL/GenBank/DDBJ databases">
        <title>Genome assembly of Pseudopithomyces chartarum.</title>
        <authorList>
            <person name="Jauregui R."/>
            <person name="Singh J."/>
            <person name="Voisey C."/>
        </authorList>
    </citation>
    <scope>NUCLEOTIDE SEQUENCE [LARGE SCALE GENOMIC DNA]</scope>
    <source>
        <strain evidence="2 3">AGR01</strain>
    </source>
</reference>